<dbReference type="SUPFAM" id="SSF55073">
    <property type="entry name" value="Nucleotide cyclase"/>
    <property type="match status" value="1"/>
</dbReference>
<dbReference type="OrthoDB" id="341967at2"/>
<gene>
    <name evidence="2" type="ORF">EOJ36_02990</name>
</gene>
<dbReference type="InterPro" id="IPR001054">
    <property type="entry name" value="A/G_cyclase"/>
</dbReference>
<dbReference type="RefSeq" id="WP_127802530.1">
    <property type="nucleotide sequence ID" value="NZ_SACY01000001.1"/>
</dbReference>
<organism evidence="2 3">
    <name type="scientific">Sandaracinomonas limnophila</name>
    <dbReference type="NCBI Taxonomy" id="1862386"/>
    <lineage>
        <taxon>Bacteria</taxon>
        <taxon>Pseudomonadati</taxon>
        <taxon>Bacteroidota</taxon>
        <taxon>Cytophagia</taxon>
        <taxon>Cytophagales</taxon>
        <taxon>Flectobacillaceae</taxon>
        <taxon>Sandaracinomonas</taxon>
    </lineage>
</organism>
<dbReference type="AlphaFoldDB" id="A0A437PXL1"/>
<dbReference type="Proteomes" id="UP000282832">
    <property type="component" value="Unassembled WGS sequence"/>
</dbReference>
<dbReference type="GO" id="GO:0009190">
    <property type="term" value="P:cyclic nucleotide biosynthetic process"/>
    <property type="evidence" value="ECO:0007669"/>
    <property type="project" value="InterPro"/>
</dbReference>
<evidence type="ECO:0000259" key="1">
    <source>
        <dbReference type="PROSITE" id="PS50125"/>
    </source>
</evidence>
<proteinExistence type="predicted"/>
<dbReference type="Gene3D" id="3.30.70.1230">
    <property type="entry name" value="Nucleotide cyclase"/>
    <property type="match status" value="1"/>
</dbReference>
<dbReference type="Pfam" id="PF00211">
    <property type="entry name" value="Guanylate_cyc"/>
    <property type="match status" value="1"/>
</dbReference>
<evidence type="ECO:0000313" key="2">
    <source>
        <dbReference type="EMBL" id="RVU26979.1"/>
    </source>
</evidence>
<accession>A0A437PXL1</accession>
<dbReference type="GO" id="GO:0035556">
    <property type="term" value="P:intracellular signal transduction"/>
    <property type="evidence" value="ECO:0007669"/>
    <property type="project" value="InterPro"/>
</dbReference>
<dbReference type="InterPro" id="IPR029787">
    <property type="entry name" value="Nucleotide_cyclase"/>
</dbReference>
<reference evidence="2 3" key="1">
    <citation type="submission" date="2019-01" db="EMBL/GenBank/DDBJ databases">
        <authorList>
            <person name="Chen W.-M."/>
        </authorList>
    </citation>
    <scope>NUCLEOTIDE SEQUENCE [LARGE SCALE GENOMIC DNA]</scope>
    <source>
        <strain evidence="2 3">FSY-15</strain>
    </source>
</reference>
<protein>
    <submittedName>
        <fullName evidence="2">Adenylate/guanylate cyclase domain-containing protein</fullName>
    </submittedName>
</protein>
<feature type="domain" description="Guanylate cyclase" evidence="1">
    <location>
        <begin position="83"/>
        <end position="208"/>
    </location>
</feature>
<evidence type="ECO:0000313" key="3">
    <source>
        <dbReference type="Proteomes" id="UP000282832"/>
    </source>
</evidence>
<dbReference type="PROSITE" id="PS50125">
    <property type="entry name" value="GUANYLATE_CYCLASE_2"/>
    <property type="match status" value="1"/>
</dbReference>
<comment type="caution">
    <text evidence="2">The sequence shown here is derived from an EMBL/GenBank/DDBJ whole genome shotgun (WGS) entry which is preliminary data.</text>
</comment>
<dbReference type="GO" id="GO:0004016">
    <property type="term" value="F:adenylate cyclase activity"/>
    <property type="evidence" value="ECO:0007669"/>
    <property type="project" value="UniProtKB-ARBA"/>
</dbReference>
<name>A0A437PXL1_9BACT</name>
<dbReference type="EMBL" id="SACY01000001">
    <property type="protein sequence ID" value="RVU26979.1"/>
    <property type="molecule type" value="Genomic_DNA"/>
</dbReference>
<sequence length="266" mass="30815">MPNLNQIYELKKQYFSLNRADLKVKEYLDNTEAKDVIRKAFNSGNLNESASESRMFSMLTESLNVQKPEIVEYFDNSKEEDVALLFIDINSFSKTIQGYSNARIKTYLDDYYQKVIPIIYEHGGEIEKLMGDGIICVFGRPFLDLENPHYVYKAEKCAEAVIKEFYGSDKHVKVAIHKGLINYYKVPGEHYGEYTIIGQPITDLYRLESVSKPNAINFYTGSTYDRLGWLYSIFDDKIVTCRGFEANNLQGIDFNEIKYMTFKNIT</sequence>
<keyword evidence="3" id="KW-1185">Reference proteome</keyword>
<dbReference type="CDD" id="cd07302">
    <property type="entry name" value="CHD"/>
    <property type="match status" value="1"/>
</dbReference>